<dbReference type="PRINTS" id="PR00109">
    <property type="entry name" value="TYRKINASE"/>
</dbReference>
<dbReference type="PANTHER" id="PTHR44329">
    <property type="entry name" value="SERINE/THREONINE-PROTEIN KINASE TNNI3K-RELATED"/>
    <property type="match status" value="1"/>
</dbReference>
<organism evidence="5 6">
    <name type="scientific">Paraglomus occultum</name>
    <dbReference type="NCBI Taxonomy" id="144539"/>
    <lineage>
        <taxon>Eukaryota</taxon>
        <taxon>Fungi</taxon>
        <taxon>Fungi incertae sedis</taxon>
        <taxon>Mucoromycota</taxon>
        <taxon>Glomeromycotina</taxon>
        <taxon>Glomeromycetes</taxon>
        <taxon>Paraglomerales</taxon>
        <taxon>Paraglomeraceae</taxon>
        <taxon>Paraglomus</taxon>
    </lineage>
</organism>
<reference evidence="5" key="1">
    <citation type="submission" date="2021-06" db="EMBL/GenBank/DDBJ databases">
        <authorList>
            <person name="Kallberg Y."/>
            <person name="Tangrot J."/>
            <person name="Rosling A."/>
        </authorList>
    </citation>
    <scope>NUCLEOTIDE SEQUENCE</scope>
    <source>
        <strain evidence="5">IA702</strain>
    </source>
</reference>
<evidence type="ECO:0000256" key="1">
    <source>
        <dbReference type="ARBA" id="ARBA00022741"/>
    </source>
</evidence>
<dbReference type="Pfam" id="PF07714">
    <property type="entry name" value="PK_Tyr_Ser-Thr"/>
    <property type="match status" value="1"/>
</dbReference>
<dbReference type="EMBL" id="CAJVPJ010000138">
    <property type="protein sequence ID" value="CAG8484280.1"/>
    <property type="molecule type" value="Genomic_DNA"/>
</dbReference>
<accession>A0A9N8WE76</accession>
<dbReference type="PROSITE" id="PS50011">
    <property type="entry name" value="PROTEIN_KINASE_DOM"/>
    <property type="match status" value="1"/>
</dbReference>
<dbReference type="InterPro" id="IPR001245">
    <property type="entry name" value="Ser-Thr/Tyr_kinase_cat_dom"/>
</dbReference>
<comment type="caution">
    <text evidence="5">The sequence shown here is derived from an EMBL/GenBank/DDBJ whole genome shotgun (WGS) entry which is preliminary data.</text>
</comment>
<dbReference type="AlphaFoldDB" id="A0A9N8WE76"/>
<dbReference type="GO" id="GO:0005524">
    <property type="term" value="F:ATP binding"/>
    <property type="evidence" value="ECO:0007669"/>
    <property type="project" value="UniProtKB-KW"/>
</dbReference>
<dbReference type="SUPFAM" id="SSF56112">
    <property type="entry name" value="Protein kinase-like (PK-like)"/>
    <property type="match status" value="1"/>
</dbReference>
<evidence type="ECO:0000313" key="6">
    <source>
        <dbReference type="Proteomes" id="UP000789572"/>
    </source>
</evidence>
<protein>
    <submittedName>
        <fullName evidence="5">7419_t:CDS:1</fullName>
    </submittedName>
</protein>
<feature type="compositionally biased region" description="Low complexity" evidence="3">
    <location>
        <begin position="10"/>
        <end position="24"/>
    </location>
</feature>
<dbReference type="GO" id="GO:0004674">
    <property type="term" value="F:protein serine/threonine kinase activity"/>
    <property type="evidence" value="ECO:0007669"/>
    <property type="project" value="TreeGrafter"/>
</dbReference>
<feature type="domain" description="Protein kinase" evidence="4">
    <location>
        <begin position="105"/>
        <end position="416"/>
    </location>
</feature>
<dbReference type="InterPro" id="IPR000719">
    <property type="entry name" value="Prot_kinase_dom"/>
</dbReference>
<proteinExistence type="predicted"/>
<dbReference type="OrthoDB" id="346907at2759"/>
<dbReference type="Gene3D" id="1.10.510.10">
    <property type="entry name" value="Transferase(Phosphotransferase) domain 1"/>
    <property type="match status" value="1"/>
</dbReference>
<keyword evidence="1" id="KW-0547">Nucleotide-binding</keyword>
<evidence type="ECO:0000313" key="5">
    <source>
        <dbReference type="EMBL" id="CAG8484280.1"/>
    </source>
</evidence>
<name>A0A9N8WE76_9GLOM</name>
<evidence type="ECO:0000256" key="3">
    <source>
        <dbReference type="SAM" id="MobiDB-lite"/>
    </source>
</evidence>
<dbReference type="Proteomes" id="UP000789572">
    <property type="component" value="Unassembled WGS sequence"/>
</dbReference>
<dbReference type="PANTHER" id="PTHR44329:SF298">
    <property type="entry name" value="MIXED LINEAGE KINASE DOMAIN-LIKE PROTEIN"/>
    <property type="match status" value="1"/>
</dbReference>
<dbReference type="InterPro" id="IPR011009">
    <property type="entry name" value="Kinase-like_dom_sf"/>
</dbReference>
<feature type="region of interest" description="Disordered" evidence="3">
    <location>
        <begin position="1"/>
        <end position="28"/>
    </location>
</feature>
<evidence type="ECO:0000259" key="4">
    <source>
        <dbReference type="PROSITE" id="PS50011"/>
    </source>
</evidence>
<sequence length="537" mass="61363">MGSGAGVGVGSTTPGTGQGTTAAYGGTGANTDKLGTKAIIFISNPKRRQQKPDSEAGEKITNVYETVPTEPAPIHLPQKKYGFSIFNKKRPSPHNWLEWIPYEELEEVEFVAKGGFGIVEKAIWREGKVEKWEKRGLWNVVESKTPMGGSRQKRIYKSDITEKPSRKGPMMVAVKTFDKMTRFNLEFLREIESHLRLSTYSSRILHVLGITLSPSNHFSIILDYAPHGNLRDYLRRGYLTWHKRVRILHRIAAGLHEIHTANLIHKDLHSGNILVGEEGNVVIADLGLCDKVVDSEYEKIRHGMAKEGKNVDRHKEAGGHKIFGVLPYVAPEVLRGHKYEQYSDIYSFGILTWEVSTQQRPYYNRTHDHMLAVDICYGMRPDIPSYVPKSVRMIINRCWDTDVEKRPTAGDIRWLLWQLSKTNNGESEGKESFEDEKGKMAVWNIGDEEWRSISNEFDFDDERTVVDESEYERLDDIEDDVKTVYTSKQIIAVRDLGDYENYYKTLEISEDQRLDSRQMDLSISTAVDEIDTGNQED</sequence>
<keyword evidence="2" id="KW-0067">ATP-binding</keyword>
<evidence type="ECO:0000256" key="2">
    <source>
        <dbReference type="ARBA" id="ARBA00022840"/>
    </source>
</evidence>
<keyword evidence="6" id="KW-1185">Reference proteome</keyword>
<gene>
    <name evidence="5" type="ORF">POCULU_LOCUS1717</name>
</gene>
<dbReference type="InterPro" id="IPR051681">
    <property type="entry name" value="Ser/Thr_Kinases-Pseudokinases"/>
</dbReference>